<dbReference type="PRINTS" id="PR00081">
    <property type="entry name" value="GDHRDH"/>
</dbReference>
<dbReference type="AlphaFoldDB" id="A0AAN7CLV7"/>
<evidence type="ECO:0000256" key="2">
    <source>
        <dbReference type="ARBA" id="ARBA00023002"/>
    </source>
</evidence>
<evidence type="ECO:0000256" key="1">
    <source>
        <dbReference type="ARBA" id="ARBA00006484"/>
    </source>
</evidence>
<keyword evidence="5" id="KW-1185">Reference proteome</keyword>
<dbReference type="InterPro" id="IPR002347">
    <property type="entry name" value="SDR_fam"/>
</dbReference>
<dbReference type="EMBL" id="MU857755">
    <property type="protein sequence ID" value="KAK4244150.1"/>
    <property type="molecule type" value="Genomic_DNA"/>
</dbReference>
<evidence type="ECO:0000256" key="3">
    <source>
        <dbReference type="RuleBase" id="RU000363"/>
    </source>
</evidence>
<comment type="caution">
    <text evidence="4">The sequence shown here is derived from an EMBL/GenBank/DDBJ whole genome shotgun (WGS) entry which is preliminary data.</text>
</comment>
<organism evidence="4 5">
    <name type="scientific">Corynascus novoguineensis</name>
    <dbReference type="NCBI Taxonomy" id="1126955"/>
    <lineage>
        <taxon>Eukaryota</taxon>
        <taxon>Fungi</taxon>
        <taxon>Dikarya</taxon>
        <taxon>Ascomycota</taxon>
        <taxon>Pezizomycotina</taxon>
        <taxon>Sordariomycetes</taxon>
        <taxon>Sordariomycetidae</taxon>
        <taxon>Sordariales</taxon>
        <taxon>Chaetomiaceae</taxon>
        <taxon>Corynascus</taxon>
    </lineage>
</organism>
<gene>
    <name evidence="4" type="ORF">C7999DRAFT_17570</name>
</gene>
<proteinExistence type="inferred from homology"/>
<protein>
    <submittedName>
        <fullName evidence="4">Uncharacterized protein</fullName>
    </submittedName>
</protein>
<dbReference type="Pfam" id="PF00106">
    <property type="entry name" value="adh_short"/>
    <property type="match status" value="1"/>
</dbReference>
<dbReference type="CDD" id="cd05233">
    <property type="entry name" value="SDR_c"/>
    <property type="match status" value="1"/>
</dbReference>
<dbReference type="PRINTS" id="PR00080">
    <property type="entry name" value="SDRFAMILY"/>
</dbReference>
<keyword evidence="2" id="KW-0560">Oxidoreductase</keyword>
<comment type="similarity">
    <text evidence="1 3">Belongs to the short-chain dehydrogenases/reductases (SDR) family.</text>
</comment>
<dbReference type="GO" id="GO:0016491">
    <property type="term" value="F:oxidoreductase activity"/>
    <property type="evidence" value="ECO:0007669"/>
    <property type="project" value="UniProtKB-KW"/>
</dbReference>
<dbReference type="Proteomes" id="UP001303647">
    <property type="component" value="Unassembled WGS sequence"/>
</dbReference>
<evidence type="ECO:0000313" key="4">
    <source>
        <dbReference type="EMBL" id="KAK4244150.1"/>
    </source>
</evidence>
<reference evidence="4" key="2">
    <citation type="submission" date="2023-05" db="EMBL/GenBank/DDBJ databases">
        <authorList>
            <consortium name="Lawrence Berkeley National Laboratory"/>
            <person name="Steindorff A."/>
            <person name="Hensen N."/>
            <person name="Bonometti L."/>
            <person name="Westerberg I."/>
            <person name="Brannstrom I.O."/>
            <person name="Guillou S."/>
            <person name="Cros-Aarteil S."/>
            <person name="Calhoun S."/>
            <person name="Haridas S."/>
            <person name="Kuo A."/>
            <person name="Mondo S."/>
            <person name="Pangilinan J."/>
            <person name="Riley R."/>
            <person name="Labutti K."/>
            <person name="Andreopoulos B."/>
            <person name="Lipzen A."/>
            <person name="Chen C."/>
            <person name="Yanf M."/>
            <person name="Daum C."/>
            <person name="Ng V."/>
            <person name="Clum A."/>
            <person name="Ohm R."/>
            <person name="Martin F."/>
            <person name="Silar P."/>
            <person name="Natvig D."/>
            <person name="Lalanne C."/>
            <person name="Gautier V."/>
            <person name="Ament-Velasquez S.L."/>
            <person name="Kruys A."/>
            <person name="Hutchinson M.I."/>
            <person name="Powell A.J."/>
            <person name="Barry K."/>
            <person name="Miller A.N."/>
            <person name="Grigoriev I.V."/>
            <person name="Debuchy R."/>
            <person name="Gladieux P."/>
            <person name="Thoren M.H."/>
            <person name="Johannesson H."/>
        </authorList>
    </citation>
    <scope>NUCLEOTIDE SEQUENCE</scope>
    <source>
        <strain evidence="4">CBS 359.72</strain>
    </source>
</reference>
<sequence length="300" mass="32256">MAALPGLDFTSKTHSDTYAEINPAVDPAPCAGRTVLVTGAAKGIGRAIVCSYARAGTARIVVTTRTGDASETLAAARQAAAEAGRSNVELISLRLDVNDRASVEACAAELQSRGARGEWAQVDVLVNNAGYMASFAPLADGDADDWWMTYEVNVRGIYWTTRAFLPLVLASELKIIVNTTSIGALLATPGASAYQTSKLAVLRLADHLMAEYGSQGLLVYSVHPGAIVTDLARRMGPELLRTVCNDKPELAGDSYVYLTSKRCEWLAGRYISLTWDLPELMAREEEIVERNLLKVQVAFS</sequence>
<dbReference type="InterPro" id="IPR036291">
    <property type="entry name" value="NAD(P)-bd_dom_sf"/>
</dbReference>
<dbReference type="Gene3D" id="3.40.50.720">
    <property type="entry name" value="NAD(P)-binding Rossmann-like Domain"/>
    <property type="match status" value="1"/>
</dbReference>
<dbReference type="PANTHER" id="PTHR42901">
    <property type="entry name" value="ALCOHOL DEHYDROGENASE"/>
    <property type="match status" value="1"/>
</dbReference>
<dbReference type="SUPFAM" id="SSF51735">
    <property type="entry name" value="NAD(P)-binding Rossmann-fold domains"/>
    <property type="match status" value="1"/>
</dbReference>
<evidence type="ECO:0000313" key="5">
    <source>
        <dbReference type="Proteomes" id="UP001303647"/>
    </source>
</evidence>
<name>A0AAN7CLV7_9PEZI</name>
<reference evidence="4" key="1">
    <citation type="journal article" date="2023" name="Mol. Phylogenet. Evol.">
        <title>Genome-scale phylogeny and comparative genomics of the fungal order Sordariales.</title>
        <authorList>
            <person name="Hensen N."/>
            <person name="Bonometti L."/>
            <person name="Westerberg I."/>
            <person name="Brannstrom I.O."/>
            <person name="Guillou S."/>
            <person name="Cros-Aarteil S."/>
            <person name="Calhoun S."/>
            <person name="Haridas S."/>
            <person name="Kuo A."/>
            <person name="Mondo S."/>
            <person name="Pangilinan J."/>
            <person name="Riley R."/>
            <person name="LaButti K."/>
            <person name="Andreopoulos B."/>
            <person name="Lipzen A."/>
            <person name="Chen C."/>
            <person name="Yan M."/>
            <person name="Daum C."/>
            <person name="Ng V."/>
            <person name="Clum A."/>
            <person name="Steindorff A."/>
            <person name="Ohm R.A."/>
            <person name="Martin F."/>
            <person name="Silar P."/>
            <person name="Natvig D.O."/>
            <person name="Lalanne C."/>
            <person name="Gautier V."/>
            <person name="Ament-Velasquez S.L."/>
            <person name="Kruys A."/>
            <person name="Hutchinson M.I."/>
            <person name="Powell A.J."/>
            <person name="Barry K."/>
            <person name="Miller A.N."/>
            <person name="Grigoriev I.V."/>
            <person name="Debuchy R."/>
            <person name="Gladieux P."/>
            <person name="Hiltunen Thoren M."/>
            <person name="Johannesson H."/>
        </authorList>
    </citation>
    <scope>NUCLEOTIDE SEQUENCE</scope>
    <source>
        <strain evidence="4">CBS 359.72</strain>
    </source>
</reference>
<dbReference type="PANTHER" id="PTHR42901:SF1">
    <property type="entry name" value="ALCOHOL DEHYDROGENASE"/>
    <property type="match status" value="1"/>
</dbReference>
<accession>A0AAN7CLV7</accession>